<feature type="transmembrane region" description="Helical" evidence="6">
    <location>
        <begin position="361"/>
        <end position="382"/>
    </location>
</feature>
<keyword evidence="4 6" id="KW-1133">Transmembrane helix</keyword>
<evidence type="ECO:0000256" key="4">
    <source>
        <dbReference type="ARBA" id="ARBA00022989"/>
    </source>
</evidence>
<gene>
    <name evidence="8" type="ORF">MPL3356_110188</name>
</gene>
<comment type="subcellular location">
    <subcellularLocation>
        <location evidence="1">Cell membrane</location>
        <topology evidence="1">Multi-pass membrane protein</topology>
    </subcellularLocation>
</comment>
<keyword evidence="5 6" id="KW-0472">Membrane</keyword>
<feature type="domain" description="Phosphatidylglycerol lysyltransferase C-terminal" evidence="7">
    <location>
        <begin position="568"/>
        <end position="856"/>
    </location>
</feature>
<organism evidence="8 9">
    <name type="scientific">Mesorhizobium plurifarium</name>
    <dbReference type="NCBI Taxonomy" id="69974"/>
    <lineage>
        <taxon>Bacteria</taxon>
        <taxon>Pseudomonadati</taxon>
        <taxon>Pseudomonadota</taxon>
        <taxon>Alphaproteobacteria</taxon>
        <taxon>Hyphomicrobiales</taxon>
        <taxon>Phyllobacteriaceae</taxon>
        <taxon>Mesorhizobium</taxon>
    </lineage>
</organism>
<dbReference type="InterPro" id="IPR051211">
    <property type="entry name" value="PG_lysyltransferase"/>
</dbReference>
<feature type="transmembrane region" description="Helical" evidence="6">
    <location>
        <begin position="234"/>
        <end position="257"/>
    </location>
</feature>
<dbReference type="SUPFAM" id="SSF55729">
    <property type="entry name" value="Acyl-CoA N-acyltransferases (Nat)"/>
    <property type="match status" value="1"/>
</dbReference>
<name>A0A090EXN4_MESPL</name>
<reference evidence="9" key="1">
    <citation type="submission" date="2014-08" db="EMBL/GenBank/DDBJ databases">
        <authorList>
            <person name="Moulin L."/>
        </authorList>
    </citation>
    <scope>NUCLEOTIDE SEQUENCE [LARGE SCALE GENOMIC DNA]</scope>
</reference>
<accession>A0A090EXN4</accession>
<dbReference type="InterPro" id="IPR024320">
    <property type="entry name" value="LPG_synthase_C"/>
</dbReference>
<evidence type="ECO:0000256" key="6">
    <source>
        <dbReference type="SAM" id="Phobius"/>
    </source>
</evidence>
<sequence length="888" mass="94555">MSLAAKDAVGGAATAKKNRTSSVVQFDTSRFADQSGAKARRLALSAIIFTALTLLVLAFGGTIQSIDYHSLVHALRHFPATALGWSVLATAASFAAVIGRDICAVYYVGARTPRLAPLIAGFCGTALGNAVGFGTLTGAAVRYRIYRAVGIRSDEIARLLLFVAGGFGLGLAGFGGLTALIEAGPVSHLLGWPTTLLQVVAGGALTASIILLLFGLRGSVRIGGFCLTAPSKVIAAMQLALTGIRLFCAATALWVLLPGASVDFFSFAAIFSAATALGIVSSIPGGIGLFDATVVWAFAGHASIDQIAAALLAYRGIYFAMPLVLSAALLAIFEARLAIAPGVPTANDRLIEAATQLSPRFMGVIAFATGVMLLVSGATPTFGARLAILSMRLPLWVVETSHFLGSLAGVVFLFVARGLFERRDAAWWLALLMAAASLGLSLAKGLAYGEAGFLAVVIGLLFATKRQFDRPASMLGQPLTIGWVAAAGLIVAAAGIIFFVAFRNADYTARDLWWQFEFDAQAPRALRALLGAAVLAVAVGLWQLLRPPKGLAPRPDLIAVGRAARVLRVQDKSQGMLALMGDKSLLFSEDGDAFIMYGKRGRSWIALFDPIGPIEEWPELIKRFVALAASHGGRAAFYQVRPETLPFYLDAGLSVMKLGEEASIRLAAFDLQGGARAHLRYALKRGEREKLTFELVPPHATPQIMDALAEISDAWLRSHRIKEKGFSIAAFEPGYLASQWIALVRQDGVPVAFASIMTTGILQEAALGLMRHSTDASPYAMEFLFTKLILDLKAMHYGSLSLGMAPLSGVLAAPLASRWHRFGETIWRYGTRLYNFQGLRAFKNKFNPVWEPRYLAASGTLSPFVVLADAMALIGARFKSSGARAWNE</sequence>
<feature type="transmembrane region" description="Helical" evidence="6">
    <location>
        <begin position="156"/>
        <end position="177"/>
    </location>
</feature>
<dbReference type="PANTHER" id="PTHR34697:SF2">
    <property type="entry name" value="PHOSPHATIDYLGLYCEROL LYSYLTRANSFERASE"/>
    <property type="match status" value="1"/>
</dbReference>
<feature type="transmembrane region" description="Helical" evidence="6">
    <location>
        <begin position="402"/>
        <end position="420"/>
    </location>
</feature>
<dbReference type="InterPro" id="IPR016181">
    <property type="entry name" value="Acyl_CoA_acyltransferase"/>
</dbReference>
<feature type="transmembrane region" description="Helical" evidence="6">
    <location>
        <begin position="427"/>
        <end position="445"/>
    </location>
</feature>
<evidence type="ECO:0000256" key="5">
    <source>
        <dbReference type="ARBA" id="ARBA00023136"/>
    </source>
</evidence>
<protein>
    <submittedName>
        <fullName evidence="8">OXACILLIN RESISTANCE-ASSOCIATED PROTEIN FMTC</fullName>
    </submittedName>
</protein>
<evidence type="ECO:0000313" key="9">
    <source>
        <dbReference type="Proteomes" id="UP000045285"/>
    </source>
</evidence>
<evidence type="ECO:0000256" key="2">
    <source>
        <dbReference type="ARBA" id="ARBA00022475"/>
    </source>
</evidence>
<dbReference type="GO" id="GO:0005886">
    <property type="term" value="C:plasma membrane"/>
    <property type="evidence" value="ECO:0007669"/>
    <property type="project" value="UniProtKB-SubCell"/>
</dbReference>
<dbReference type="Pfam" id="PF09924">
    <property type="entry name" value="LPG_synthase_C"/>
    <property type="match status" value="1"/>
</dbReference>
<dbReference type="EMBL" id="CCMZ01000003">
    <property type="protein sequence ID" value="CDX11833.1"/>
    <property type="molecule type" value="Genomic_DNA"/>
</dbReference>
<keyword evidence="3 6" id="KW-0812">Transmembrane</keyword>
<feature type="transmembrane region" description="Helical" evidence="6">
    <location>
        <begin position="115"/>
        <end position="136"/>
    </location>
</feature>
<feature type="transmembrane region" description="Helical" evidence="6">
    <location>
        <begin position="525"/>
        <end position="545"/>
    </location>
</feature>
<keyword evidence="9" id="KW-1185">Reference proteome</keyword>
<evidence type="ECO:0000259" key="7">
    <source>
        <dbReference type="Pfam" id="PF09924"/>
    </source>
</evidence>
<dbReference type="PANTHER" id="PTHR34697">
    <property type="entry name" value="PHOSPHATIDYLGLYCEROL LYSYLTRANSFERASE"/>
    <property type="match status" value="1"/>
</dbReference>
<feature type="transmembrane region" description="Helical" evidence="6">
    <location>
        <begin position="307"/>
        <end position="333"/>
    </location>
</feature>
<feature type="transmembrane region" description="Helical" evidence="6">
    <location>
        <begin position="480"/>
        <end position="505"/>
    </location>
</feature>
<evidence type="ECO:0000256" key="3">
    <source>
        <dbReference type="ARBA" id="ARBA00022692"/>
    </source>
</evidence>
<keyword evidence="2" id="KW-1003">Cell membrane</keyword>
<feature type="transmembrane region" description="Helical" evidence="6">
    <location>
        <begin position="42"/>
        <end position="63"/>
    </location>
</feature>
<dbReference type="NCBIfam" id="NF033480">
    <property type="entry name" value="bifunc_MprF"/>
    <property type="match status" value="1"/>
</dbReference>
<evidence type="ECO:0000256" key="1">
    <source>
        <dbReference type="ARBA" id="ARBA00004651"/>
    </source>
</evidence>
<dbReference type="GO" id="GO:0016755">
    <property type="term" value="F:aminoacyltransferase activity"/>
    <property type="evidence" value="ECO:0007669"/>
    <property type="project" value="TreeGrafter"/>
</dbReference>
<proteinExistence type="predicted"/>
<dbReference type="AlphaFoldDB" id="A0A090EXN4"/>
<feature type="transmembrane region" description="Helical" evidence="6">
    <location>
        <begin position="264"/>
        <end position="287"/>
    </location>
</feature>
<feature type="transmembrane region" description="Helical" evidence="6">
    <location>
        <begin position="451"/>
        <end position="468"/>
    </location>
</feature>
<feature type="transmembrane region" description="Helical" evidence="6">
    <location>
        <begin position="189"/>
        <end position="214"/>
    </location>
</feature>
<dbReference type="GO" id="GO:0055091">
    <property type="term" value="P:phospholipid homeostasis"/>
    <property type="evidence" value="ECO:0007669"/>
    <property type="project" value="TreeGrafter"/>
</dbReference>
<dbReference type="Proteomes" id="UP000045285">
    <property type="component" value="Unassembled WGS sequence"/>
</dbReference>
<evidence type="ECO:0000313" key="8">
    <source>
        <dbReference type="EMBL" id="CDX11833.1"/>
    </source>
</evidence>